<dbReference type="GO" id="GO:0009279">
    <property type="term" value="C:cell outer membrane"/>
    <property type="evidence" value="ECO:0007669"/>
    <property type="project" value="UniProtKB-SubCell"/>
</dbReference>
<evidence type="ECO:0000256" key="5">
    <source>
        <dbReference type="ARBA" id="ARBA00022692"/>
    </source>
</evidence>
<evidence type="ECO:0000259" key="13">
    <source>
        <dbReference type="Pfam" id="PF00593"/>
    </source>
</evidence>
<feature type="domain" description="TonB-dependent receptor plug" evidence="14">
    <location>
        <begin position="76"/>
        <end position="181"/>
    </location>
</feature>
<evidence type="ECO:0000256" key="9">
    <source>
        <dbReference type="ARBA" id="ARBA00023136"/>
    </source>
</evidence>
<dbReference type="Pfam" id="PF00593">
    <property type="entry name" value="TonB_dep_Rec_b-barrel"/>
    <property type="match status" value="1"/>
</dbReference>
<dbReference type="InterPro" id="IPR039426">
    <property type="entry name" value="TonB-dep_rcpt-like"/>
</dbReference>
<evidence type="ECO:0000256" key="10">
    <source>
        <dbReference type="ARBA" id="ARBA00023237"/>
    </source>
</evidence>
<evidence type="ECO:0000256" key="2">
    <source>
        <dbReference type="ARBA" id="ARBA00022448"/>
    </source>
</evidence>
<accession>A0A844P6M9</accession>
<dbReference type="InterPro" id="IPR000531">
    <property type="entry name" value="Beta-barrel_TonB"/>
</dbReference>
<dbReference type="Gene3D" id="2.40.170.20">
    <property type="entry name" value="TonB-dependent receptor, beta-barrel domain"/>
    <property type="match status" value="1"/>
</dbReference>
<keyword evidence="3 11" id="KW-1134">Transmembrane beta strand</keyword>
<keyword evidence="4" id="KW-0410">Iron transport</keyword>
<keyword evidence="7" id="KW-0406">Ion transport</keyword>
<dbReference type="InterPro" id="IPR012910">
    <property type="entry name" value="Plug_dom"/>
</dbReference>
<comment type="similarity">
    <text evidence="11 12">Belongs to the TonB-dependent receptor family.</text>
</comment>
<dbReference type="InterPro" id="IPR036942">
    <property type="entry name" value="Beta-barrel_TonB_sf"/>
</dbReference>
<feature type="domain" description="TonB-dependent receptor-like beta-barrel" evidence="13">
    <location>
        <begin position="370"/>
        <end position="682"/>
    </location>
</feature>
<comment type="caution">
    <text evidence="15">The sequence shown here is derived from an EMBL/GenBank/DDBJ whole genome shotgun (WGS) entry which is preliminary data.</text>
</comment>
<evidence type="ECO:0000256" key="1">
    <source>
        <dbReference type="ARBA" id="ARBA00004571"/>
    </source>
</evidence>
<dbReference type="Proteomes" id="UP000448038">
    <property type="component" value="Unassembled WGS sequence"/>
</dbReference>
<evidence type="ECO:0000256" key="8">
    <source>
        <dbReference type="ARBA" id="ARBA00023077"/>
    </source>
</evidence>
<evidence type="ECO:0000256" key="11">
    <source>
        <dbReference type="PROSITE-ProRule" id="PRU01360"/>
    </source>
</evidence>
<comment type="subcellular location">
    <subcellularLocation>
        <location evidence="1 11">Cell outer membrane</location>
        <topology evidence="1 11">Multi-pass membrane protein</topology>
    </subcellularLocation>
</comment>
<dbReference type="SUPFAM" id="SSF56935">
    <property type="entry name" value="Porins"/>
    <property type="match status" value="1"/>
</dbReference>
<keyword evidence="2 11" id="KW-0813">Transport</keyword>
<dbReference type="PANTHER" id="PTHR32552:SF81">
    <property type="entry name" value="TONB-DEPENDENT OUTER MEMBRANE RECEPTOR"/>
    <property type="match status" value="1"/>
</dbReference>
<keyword evidence="10 11" id="KW-0998">Cell outer membrane</keyword>
<evidence type="ECO:0000256" key="6">
    <source>
        <dbReference type="ARBA" id="ARBA00023004"/>
    </source>
</evidence>
<dbReference type="GO" id="GO:0006826">
    <property type="term" value="P:iron ion transport"/>
    <property type="evidence" value="ECO:0007669"/>
    <property type="project" value="UniProtKB-KW"/>
</dbReference>
<sequence>MIIIIITLMAIQVKELQIMTSLLSPKIHMAAKYVLVGTQIILLCTPLIASADQGTSESEPVEIIVVTARQAAELEKDVPFSLSVIGGDQLQESRVMTLEDALRSTPGVMVYSSGDSNQSNIRIRGVGSLNPVSMDDGSVSLSVDDVFLSSRHSSLATLDTKQIEVLKGPQGTLFGRNSEAGAINVTTNKPTDYFEGHVRGEFGDNNQKLAEAVLNIPISDSVNTRLAVRRQSQDHWVDLADTGEPLTEIQDLAVRGSLLWQASEDTEIYFIGSNHKVENDVSLMVAMPFDDSPELDVTSGIFDDNKKDLSTYSLKVIHRLNTAQFESITAYTESDFQAAKAIDCNADPACRVVNENSLEKVMSQEVRLSSLDNSHLFWVGGFYIGQSERSFNSIYISSIYEQMRDYETLSYAGFGEVTYPVTDRVKVTGGLRYTVDSKKYDANYVNMTTTEDSRTINDDYFTGRTALSYALTPDINLYGVYARGYKSGGVSDYSTSVGDSEPYDAATVNSYEAGFKLESATQKYSLKGAVYFNDVKNDHLLGYDSDTYATSVINVNTQTHGMELEGAYPLVSGLTLHGGINYTDAEITEDAAGVSGGDVSAGNGVPDVAKWNAMLGIGYFKYLPDFWGISAPVLNSRLNWRYIGDRPADAQNHFDLEEYNKIDLRISIEFADAELYVWGDNLLDEQFALYGTEISPGVRIGAPSKSRSFGAGFNYNF</sequence>
<dbReference type="PANTHER" id="PTHR32552">
    <property type="entry name" value="FERRICHROME IRON RECEPTOR-RELATED"/>
    <property type="match status" value="1"/>
</dbReference>
<keyword evidence="5 11" id="KW-0812">Transmembrane</keyword>
<dbReference type="PROSITE" id="PS52016">
    <property type="entry name" value="TONB_DEPENDENT_REC_3"/>
    <property type="match status" value="1"/>
</dbReference>
<dbReference type="Pfam" id="PF07715">
    <property type="entry name" value="Plug"/>
    <property type="match status" value="1"/>
</dbReference>
<dbReference type="EMBL" id="WOBN01000033">
    <property type="protein sequence ID" value="MUK51041.1"/>
    <property type="molecule type" value="Genomic_DNA"/>
</dbReference>
<evidence type="ECO:0000259" key="14">
    <source>
        <dbReference type="Pfam" id="PF07715"/>
    </source>
</evidence>
<keyword evidence="6" id="KW-0408">Iron</keyword>
<dbReference type="AlphaFoldDB" id="A0A844P6M9"/>
<gene>
    <name evidence="15" type="ORF">GNP88_18020</name>
</gene>
<evidence type="ECO:0000256" key="7">
    <source>
        <dbReference type="ARBA" id="ARBA00023065"/>
    </source>
</evidence>
<keyword evidence="8 12" id="KW-0798">TonB box</keyword>
<evidence type="ECO:0000313" key="16">
    <source>
        <dbReference type="Proteomes" id="UP000448038"/>
    </source>
</evidence>
<proteinExistence type="inferred from homology"/>
<reference evidence="15 16" key="1">
    <citation type="submission" date="2019-11" db="EMBL/GenBank/DDBJ databases">
        <title>Using colonization assays and comparative genomics to discover symbiosis behaviors and factors in Vibrio fischeri.</title>
        <authorList>
            <person name="Bongrand C."/>
            <person name="Moriano-Gutierrez S."/>
            <person name="Arevalo P."/>
            <person name="Mcfall-Ngai M."/>
            <person name="Visick K."/>
            <person name="Polz M.F."/>
            <person name="Ruby E.G."/>
        </authorList>
    </citation>
    <scope>NUCLEOTIDE SEQUENCE [LARGE SCALE GENOMIC DNA]</scope>
    <source>
        <strain evidence="16">emors.4.1</strain>
    </source>
</reference>
<dbReference type="CDD" id="cd01347">
    <property type="entry name" value="ligand_gated_channel"/>
    <property type="match status" value="1"/>
</dbReference>
<organism evidence="15 16">
    <name type="scientific">Aliivibrio fischeri</name>
    <name type="common">Vibrio fischeri</name>
    <dbReference type="NCBI Taxonomy" id="668"/>
    <lineage>
        <taxon>Bacteria</taxon>
        <taxon>Pseudomonadati</taxon>
        <taxon>Pseudomonadota</taxon>
        <taxon>Gammaproteobacteria</taxon>
        <taxon>Vibrionales</taxon>
        <taxon>Vibrionaceae</taxon>
        <taxon>Aliivibrio</taxon>
    </lineage>
</organism>
<name>A0A844P6M9_ALIFS</name>
<protein>
    <submittedName>
        <fullName evidence="15">TonB-dependent receptor plug domain-containing protein</fullName>
    </submittedName>
</protein>
<keyword evidence="9 11" id="KW-0472">Membrane</keyword>
<keyword evidence="15" id="KW-0675">Receptor</keyword>
<evidence type="ECO:0000256" key="3">
    <source>
        <dbReference type="ARBA" id="ARBA00022452"/>
    </source>
</evidence>
<evidence type="ECO:0000256" key="4">
    <source>
        <dbReference type="ARBA" id="ARBA00022496"/>
    </source>
</evidence>
<evidence type="ECO:0000313" key="15">
    <source>
        <dbReference type="EMBL" id="MUK51041.1"/>
    </source>
</evidence>
<evidence type="ECO:0000256" key="12">
    <source>
        <dbReference type="RuleBase" id="RU003357"/>
    </source>
</evidence>